<dbReference type="SUPFAM" id="SSF56801">
    <property type="entry name" value="Acetyl-CoA synthetase-like"/>
    <property type="match status" value="1"/>
</dbReference>
<reference evidence="3" key="1">
    <citation type="submission" date="2017-05" db="EMBL/GenBank/DDBJ databases">
        <authorList>
            <person name="Rodrigo-Torres L."/>
            <person name="Arahal R. D."/>
            <person name="Lucena T."/>
        </authorList>
    </citation>
    <scope>NUCLEOTIDE SEQUENCE [LARGE SCALE GENOMIC DNA]</scope>
    <source>
        <strain evidence="3">CECT 8868</strain>
    </source>
</reference>
<dbReference type="Gene3D" id="3.30.300.30">
    <property type="match status" value="1"/>
</dbReference>
<dbReference type="Gene3D" id="3.40.50.12780">
    <property type="entry name" value="N-terminal domain of ligase-like"/>
    <property type="match status" value="1"/>
</dbReference>
<name>A0A238JLX4_9RHOB</name>
<evidence type="ECO:0000259" key="1">
    <source>
        <dbReference type="Pfam" id="PF00501"/>
    </source>
</evidence>
<dbReference type="EMBL" id="FXYD01000001">
    <property type="protein sequence ID" value="SMX30912.1"/>
    <property type="molecule type" value="Genomic_DNA"/>
</dbReference>
<dbReference type="PANTHER" id="PTHR43845:SF1">
    <property type="entry name" value="BLR5969 PROTEIN"/>
    <property type="match status" value="1"/>
</dbReference>
<dbReference type="InterPro" id="IPR042099">
    <property type="entry name" value="ANL_N_sf"/>
</dbReference>
<dbReference type="InterPro" id="IPR000873">
    <property type="entry name" value="AMP-dep_synth/lig_dom"/>
</dbReference>
<evidence type="ECO:0000313" key="2">
    <source>
        <dbReference type="EMBL" id="SMX30912.1"/>
    </source>
</evidence>
<dbReference type="InterPro" id="IPR045851">
    <property type="entry name" value="AMP-bd_C_sf"/>
</dbReference>
<keyword evidence="3" id="KW-1185">Reference proteome</keyword>
<gene>
    <name evidence="2" type="ORF">OCA8868_00094</name>
</gene>
<evidence type="ECO:0000313" key="3">
    <source>
        <dbReference type="Proteomes" id="UP000203464"/>
    </source>
</evidence>
<sequence>MGRSKMSKLDRLNAVLGADQQLDSLEGLANLPVTRKDELLEAQRDNPPFGGHRPNRLSHIFQSPGPIYEPGLATEDFWRFGRFAKEVGLSETDVVLNTFAYHFTPAGAMFEAAARANGAVVVPTGPGSSRQQVEVAAATGVTAYVGTPDFLQIILDRAAESNTPLPLIKFAFVSAGPLFPAMRQAYEDRGILCRQCYGTADVGLIAYETAACTNGMVIDEDVIVEIVSPGTGTPVPHGEIGEVVVTVLNPDHPMIRFSVGDLSAFATDEDPSGETRARIVGWRGRADQATKVKGMFIRPEQVSKLVADCADVSRARVEVTGSGMSEQIEVMLECSGEGSQDYSAIVQDILKLRSKITTVEVGSLPRDGILVSDLREVP</sequence>
<feature type="domain" description="AMP-dependent synthetase/ligase" evidence="1">
    <location>
        <begin position="86"/>
        <end position="245"/>
    </location>
</feature>
<organism evidence="2 3">
    <name type="scientific">Octadecabacter ascidiaceicola</name>
    <dbReference type="NCBI Taxonomy" id="1655543"/>
    <lineage>
        <taxon>Bacteria</taxon>
        <taxon>Pseudomonadati</taxon>
        <taxon>Pseudomonadota</taxon>
        <taxon>Alphaproteobacteria</taxon>
        <taxon>Rhodobacterales</taxon>
        <taxon>Roseobacteraceae</taxon>
        <taxon>Octadecabacter</taxon>
    </lineage>
</organism>
<accession>A0A238JLX4</accession>
<dbReference type="AlphaFoldDB" id="A0A238JLX4"/>
<dbReference type="Pfam" id="PF00501">
    <property type="entry name" value="AMP-binding"/>
    <property type="match status" value="1"/>
</dbReference>
<dbReference type="GO" id="GO:0047475">
    <property type="term" value="F:phenylacetate-CoA ligase activity"/>
    <property type="evidence" value="ECO:0007669"/>
    <property type="project" value="UniProtKB-EC"/>
</dbReference>
<proteinExistence type="predicted"/>
<protein>
    <submittedName>
        <fullName evidence="2">Phenylacetate-coenzyme A ligase</fullName>
        <ecNumber evidence="2">6.2.1.30</ecNumber>
    </submittedName>
</protein>
<dbReference type="Proteomes" id="UP000203464">
    <property type="component" value="Unassembled WGS sequence"/>
</dbReference>
<dbReference type="PANTHER" id="PTHR43845">
    <property type="entry name" value="BLR5969 PROTEIN"/>
    <property type="match status" value="1"/>
</dbReference>
<keyword evidence="2" id="KW-0436">Ligase</keyword>
<dbReference type="OrthoDB" id="580775at2"/>
<dbReference type="EC" id="6.2.1.30" evidence="2"/>